<dbReference type="EMBL" id="MT142257">
    <property type="protein sequence ID" value="QJA76995.1"/>
    <property type="molecule type" value="Genomic_DNA"/>
</dbReference>
<proteinExistence type="predicted"/>
<protein>
    <submittedName>
        <fullName evidence="1">Uncharacterized protein</fullName>
    </submittedName>
</protein>
<dbReference type="InterPro" id="IPR056209">
    <property type="entry name" value="SU10_adaptor"/>
</dbReference>
<reference evidence="1" key="1">
    <citation type="submission" date="2020-03" db="EMBL/GenBank/DDBJ databases">
        <title>The deep terrestrial virosphere.</title>
        <authorList>
            <person name="Holmfeldt K."/>
            <person name="Nilsson E."/>
            <person name="Simone D."/>
            <person name="Lopez-Fernandez M."/>
            <person name="Wu X."/>
            <person name="de Brujin I."/>
            <person name="Lundin D."/>
            <person name="Andersson A."/>
            <person name="Bertilsson S."/>
            <person name="Dopson M."/>
        </authorList>
    </citation>
    <scope>NUCLEOTIDE SEQUENCE</scope>
    <source>
        <strain evidence="1">MM415A01382</strain>
    </source>
</reference>
<sequence>MNFRLMALNIREFCPYLSIPVIKQRINVRYQQIVAAESWEFLNDATTVKLIGAVTNSSTESCTVVEDSATVTGVGTAWTSALNGYLFRKGTDSQPYVISTVGAVTTITLETAYGGASGSGNDFTIWPRFYSPGVGDVAEIASIVYQQELKEKSKGYFNKIDPERESTGSPLYWSVYSKSKATGTVTFEIWPVPDVDYVLTVFYKKTVSDLSADADEPVFRPEVLEAGVLWDCYRLCFGMTQNPAFIGLARDAMTEYQGLFRQMIIEDLNTASLPTKVKDASGGHVWDNNFVTSHDVWDI</sequence>
<accession>A0A6M3K6L6</accession>
<dbReference type="AlphaFoldDB" id="A0A6M3K6L6"/>
<dbReference type="Pfam" id="PF24175">
    <property type="entry name" value="SU10_adaptor"/>
    <property type="match status" value="1"/>
</dbReference>
<organism evidence="1">
    <name type="scientific">viral metagenome</name>
    <dbReference type="NCBI Taxonomy" id="1070528"/>
    <lineage>
        <taxon>unclassified sequences</taxon>
        <taxon>metagenomes</taxon>
        <taxon>organismal metagenomes</taxon>
    </lineage>
</organism>
<evidence type="ECO:0000313" key="1">
    <source>
        <dbReference type="EMBL" id="QJA76995.1"/>
    </source>
</evidence>
<name>A0A6M3K6L6_9ZZZZ</name>
<gene>
    <name evidence="1" type="ORF">MM415A01382_0004</name>
</gene>